<protein>
    <recommendedName>
        <fullName evidence="4">Tandem-95 repeat protein</fullName>
    </recommendedName>
</protein>
<dbReference type="Proteomes" id="UP000438182">
    <property type="component" value="Unassembled WGS sequence"/>
</dbReference>
<keyword evidence="3" id="KW-1185">Reference proteome</keyword>
<reference evidence="2 3" key="1">
    <citation type="submission" date="2019-12" db="EMBL/GenBank/DDBJ databases">
        <authorList>
            <person name="Kim Y.S."/>
        </authorList>
    </citation>
    <scope>NUCLEOTIDE SEQUENCE [LARGE SCALE GENOMIC DNA]</scope>
    <source>
        <strain evidence="2 3">MMS17-SY077</strain>
    </source>
</reference>
<evidence type="ECO:0000256" key="1">
    <source>
        <dbReference type="SAM" id="MobiDB-lite"/>
    </source>
</evidence>
<accession>A0A6I4P0W7</accession>
<gene>
    <name evidence="2" type="ORF">GB864_15750</name>
</gene>
<dbReference type="EMBL" id="WSTA01000093">
    <property type="protein sequence ID" value="MWC00002.1"/>
    <property type="molecule type" value="Genomic_DNA"/>
</dbReference>
<dbReference type="InterPro" id="IPR011048">
    <property type="entry name" value="Haem_d1_sf"/>
</dbReference>
<proteinExistence type="predicted"/>
<evidence type="ECO:0000313" key="2">
    <source>
        <dbReference type="EMBL" id="MWC00002.1"/>
    </source>
</evidence>
<dbReference type="SUPFAM" id="SSF51004">
    <property type="entry name" value="C-terminal (heme d1) domain of cytochrome cd1-nitrite reductase"/>
    <property type="match status" value="1"/>
</dbReference>
<feature type="compositionally biased region" description="Pro residues" evidence="1">
    <location>
        <begin position="2023"/>
        <end position="2032"/>
    </location>
</feature>
<dbReference type="RefSeq" id="WP_160426655.1">
    <property type="nucleotide sequence ID" value="NZ_WSTA01000093.1"/>
</dbReference>
<feature type="region of interest" description="Disordered" evidence="1">
    <location>
        <begin position="2004"/>
        <end position="2032"/>
    </location>
</feature>
<dbReference type="Pfam" id="PF17963">
    <property type="entry name" value="Big_9"/>
    <property type="match status" value="3"/>
</dbReference>
<evidence type="ECO:0008006" key="4">
    <source>
        <dbReference type="Google" id="ProtNLM"/>
    </source>
</evidence>
<sequence>MNAAGSKPAGRRKQWVGATAAIVSVALVVTGAVIAQGYEAQDVPEVETAVWVSRDDGRYARVNTELGELDTVRNVDDPSAVLQSGDDAVVLTQGLRRWWPVDAAAPADLVDDEEDEEAASAEATPDGTVEVDSAGAYVVYRSEAGGVSVAILGDDGLGTALPIDPAAGEVVETEGPDSGSGPEDTEAPAYAASAVAVSETGMVAAYSAAEGGVRRFDATTGTFSGGLAAVTDAPGADTRVELGLVGSHWVLVDADGGRVWIDGGTPIDAGFGADALVQASAAAGDELFVADSSGLVSVDLRTGAAERLVEANGVPAAPLVVDGTAYAAWIGQTGGTLWTSAHRTQTVPLAGDEALAEVQAIVPVLRGNGDRLVVNETSSGLVWTSDGDLVPLEQWSQNEEDDERSGTVEVDDVAQQEPPVARDDRFGVRAGAIADLPVLLNDSDPNKKDVLSIVPTLGGLSDPAFGTVGLVAENQRAVATVAAGATSASFQYQVTDGSATSAPATVTLDVVPAGQNSPPVWCPVDGCTLPAPSAQVEPGGTAVVSALRGWVDPEGDPLVLAAAVTVDPEAPLDVVITDDGRLAIRHTDPNGAGGIIAVLIAVEDSFGARTKLEIPVTVTGSPVLEAAPVAVSAAPGEQREVDIADHVQGGSGSYRLLDAAPSAPIDGLSVAADSAAGSIRLSAEQPGEYVLAYSVQDTETLAEKTAVLRLTVAEGSAIAAPSLTVFVRPNQDATVDVLDTVAYRGGRVLYIESAAAVEGTLTVDVVDLDRVRVGGTTPDGGSGRIGTARIRIADGAGAVTEAQLTVFLLAAPDPQAPVARADTATVRAGGTIDVDVLDNDVAPRGERLVVLPGVEGSGADGELVFSDGDVVRYLAPKTAGVYAVTYSAALESDADRRASGILLITVLADGVNRSPVPTALAARVGAGETVSIPVPLDGVDPDGDTVALVDVTQAEAGAASIAATGDAIRFRAPDDGVPGGLATFEYSVRDGDGERGTATVRVAVVPESGQVQPVAFSDYVRIAAGSPAPVVVEPLRNDRDPAGGDLELVAIKPNVPDAEGNAEFGRLRALIDPSTDLREGKIVLLSGDQAGPASFIVTIRSKLTSSTAEGLLVLEVTQSASAEQPVVSDTIVTASDRADLSGGGIDVVAGKVAWAGGDVADLDLEVWGDAASRYEAEGTRISGPEPAKGAVVPFRVSGQDASGNDVEAFGFLRIPAFEDYRLELRSGFTPILVDEEKTVEFSIDDILDLPADTSVEIRDDDSFRVGRANASCTPVDDDTAAYSTGREAPWSDTCLLPVRLEGQSAWSGVAVPIALRPKDPLAILSPISRTVAPAATETVDLLASMTTWEGGRVGDDALLDYRATYVGASFTVVQTGATVTAEAHADAKPGAKESISIDVSNFGGLHSTITLVVGIAPPDAPRGATFTATCDVSDGADCTVPVVGVAGEYDPFAGKTGSGLKLRSLASSRCEVATVTAANETAVRVVWPGGPTPPGGTCTLTFVVADAQGRIGQGTLSLDIQGYPQKPESVTTSDYGADWVALRVWLGNARLAHPGLTGVRILEGGQDVGADCVPSEMYFTCTLRGLTNGTRHDYTARAVNSVGDSLDTTPVTTNAYSSPQVLGVTPTPVYTWETSTTRGVVDVAIASNSDVAGFRLEWDNGRGSRDVSRDTRNPATSVQLSYSPGNYQLKVTPISQFSPPDTWGQPASGDSAYATLTFAGSPTGPNEVGLVSASTDAISISASFNGNASPRALSVYYLLWVSGTAEPACTADGAGGLIVPDGSSTTGQFTGLTEDQDYYGKACATNGFGVATTRPREFETKNGTGSSGTASYTIGTTPAQSGTTYSYGVTAAPNLSSSWNRNMWYKLYSNLDWTQTFTTSNNQLDPERIPDDRQHRQCRKFNSGDCDSYGVINWVNAPTTAWVTFASTSGCVPYETRTFDRWALASEFVTGVSGAARDSYTLDFVADDTLVDATTGERPATLKLTWTNDFKNLDSITRTMTLCAEPVEPTEPPEPPETTETPTPSPDPGTGG</sequence>
<organism evidence="2 3">
    <name type="scientific">Agromyces seonyuensis</name>
    <dbReference type="NCBI Taxonomy" id="2662446"/>
    <lineage>
        <taxon>Bacteria</taxon>
        <taxon>Bacillati</taxon>
        <taxon>Actinomycetota</taxon>
        <taxon>Actinomycetes</taxon>
        <taxon>Micrococcales</taxon>
        <taxon>Microbacteriaceae</taxon>
        <taxon>Agromyces</taxon>
    </lineage>
</organism>
<comment type="caution">
    <text evidence="2">The sequence shown here is derived from an EMBL/GenBank/DDBJ whole genome shotgun (WGS) entry which is preliminary data.</text>
</comment>
<evidence type="ECO:0000313" key="3">
    <source>
        <dbReference type="Proteomes" id="UP000438182"/>
    </source>
</evidence>
<name>A0A6I4P0W7_9MICO</name>